<reference evidence="7" key="1">
    <citation type="submission" date="2022-11" db="UniProtKB">
        <authorList>
            <consortium name="WormBaseParasite"/>
        </authorList>
    </citation>
    <scope>IDENTIFICATION</scope>
</reference>
<dbReference type="PANTHER" id="PTHR43757">
    <property type="entry name" value="AMINOMETHYLTRANSFERASE"/>
    <property type="match status" value="1"/>
</dbReference>
<dbReference type="WBParaSite" id="nRc.2.0.1.t16201-RA">
    <property type="protein sequence ID" value="nRc.2.0.1.t16201-RA"/>
    <property type="gene ID" value="nRc.2.0.1.g16201"/>
</dbReference>
<dbReference type="InterPro" id="IPR028896">
    <property type="entry name" value="GcvT/YgfZ/DmdA"/>
</dbReference>
<dbReference type="InterPro" id="IPR006076">
    <property type="entry name" value="FAD-dep_OxRdtase"/>
</dbReference>
<dbReference type="AlphaFoldDB" id="A0A915IQW1"/>
<dbReference type="SUPFAM" id="SSF101790">
    <property type="entry name" value="Aminomethyltransferase beta-barrel domain"/>
    <property type="match status" value="1"/>
</dbReference>
<organism evidence="6 7">
    <name type="scientific">Romanomermis culicivorax</name>
    <name type="common">Nematode worm</name>
    <dbReference type="NCBI Taxonomy" id="13658"/>
    <lineage>
        <taxon>Eukaryota</taxon>
        <taxon>Metazoa</taxon>
        <taxon>Ecdysozoa</taxon>
        <taxon>Nematoda</taxon>
        <taxon>Enoplea</taxon>
        <taxon>Dorylaimia</taxon>
        <taxon>Mermithida</taxon>
        <taxon>Mermithoidea</taxon>
        <taxon>Mermithidae</taxon>
        <taxon>Romanomermis</taxon>
    </lineage>
</organism>
<proteinExistence type="inferred from homology"/>
<dbReference type="InterPro" id="IPR027266">
    <property type="entry name" value="TrmE/GcvT-like"/>
</dbReference>
<dbReference type="InterPro" id="IPR032503">
    <property type="entry name" value="FAO_M"/>
</dbReference>
<protein>
    <submittedName>
        <fullName evidence="7">Dimethylglycine dehydrogenase</fullName>
    </submittedName>
</protein>
<dbReference type="OMA" id="LGWELHC"/>
<dbReference type="SUPFAM" id="SSF103025">
    <property type="entry name" value="Folate-binding domain"/>
    <property type="match status" value="1"/>
</dbReference>
<evidence type="ECO:0000256" key="1">
    <source>
        <dbReference type="ARBA" id="ARBA00008609"/>
    </source>
</evidence>
<evidence type="ECO:0000259" key="5">
    <source>
        <dbReference type="Pfam" id="PF16350"/>
    </source>
</evidence>
<feature type="domain" description="GCVT N-terminal" evidence="3">
    <location>
        <begin position="252"/>
        <end position="516"/>
    </location>
</feature>
<dbReference type="SUPFAM" id="SSF54373">
    <property type="entry name" value="FAD-linked reductases, C-terminal domain"/>
    <property type="match status" value="1"/>
</dbReference>
<feature type="domain" description="Aminomethyltransferase C-terminal" evidence="4">
    <location>
        <begin position="535"/>
        <end position="591"/>
    </location>
</feature>
<dbReference type="Gene3D" id="3.30.1360.120">
    <property type="entry name" value="Probable tRNA modification gtpase trme, domain 1"/>
    <property type="match status" value="1"/>
</dbReference>
<dbReference type="GO" id="GO:0005739">
    <property type="term" value="C:mitochondrion"/>
    <property type="evidence" value="ECO:0007669"/>
    <property type="project" value="TreeGrafter"/>
</dbReference>
<feature type="domain" description="FAD dependent oxidoreductase central" evidence="5">
    <location>
        <begin position="196"/>
        <end position="245"/>
    </location>
</feature>
<accession>A0A915IQW1</accession>
<dbReference type="Gene3D" id="3.30.9.10">
    <property type="entry name" value="D-Amino Acid Oxidase, subunit A, domain 2"/>
    <property type="match status" value="1"/>
</dbReference>
<dbReference type="Pfam" id="PF01571">
    <property type="entry name" value="GCV_T"/>
    <property type="match status" value="1"/>
</dbReference>
<evidence type="ECO:0000313" key="6">
    <source>
        <dbReference type="Proteomes" id="UP000887565"/>
    </source>
</evidence>
<dbReference type="PANTHER" id="PTHR43757:SF2">
    <property type="entry name" value="AMINOMETHYLTRANSFERASE, MITOCHONDRIAL"/>
    <property type="match status" value="1"/>
</dbReference>
<keyword evidence="6" id="KW-1185">Reference proteome</keyword>
<dbReference type="InterPro" id="IPR013977">
    <property type="entry name" value="GcvT_C"/>
</dbReference>
<sequence length="737" mass="83532">MKQRQDGLWDVETDQGIIRAKHLINASGLWAKDTAKQIGLDLSLVHVEHQHGLSKPISSLANVNLPVLHDMDDRYYVRQEEDKFLFGAFETQENVRLLESWTQHGVPKDVLKTSLREHFDSIKENYDSAAKTIPLLQECPIVEKYTGVVCMSPDCMPMVGPVLGYPNYWVAVGFFDGLSTAGGIGKYLADWIVKNEPSYELVETDPNRFDFWAERNFRTEKTKESYAFTYASNYPATERPAGRPTCRVSGVYGALMERGAKMQFTCGWENPVYFGDNMREAVREEYDLIMNRGGLMDLAWLSKIEIRGPDAANFLNYVLSNRPPEVNRVQPSLMLTPNGRVLSFVRCIHHDQNQSVYLLVGNPDQENRNMRWLLSVAQEKHYKIEINNVTEYLAVIGTGGPHSRSTLSELTKENLDDSIFPHMSTKLLRIAGVPVIGCRMAESGENGWQLYHNRADSLRIYEALMKAGRSHGFKPIGWEALNVLRLEKGYKRWGVELNLDTHPYEAGIEDMIDLSKGGFIGYEAMLKLKNQPLNKKLVLLTIDGDLPVDYKFGHEKIDVDGKTVGRITSGCFSFAINKYLCFGFVQPHLKANDVDSSRKCCFSSQNRLFSEFAVNIVGKYLFQNVHDLLVNVQFKMVIYARGMYFEDFMANPESKNLWGLVSSGQQPGSSSGACKKCGYVGHLTFQCRNFIKLEPRQNVLLDVSSTSSESSDDETPLKVGTFFGCFRLDMPQDENRR</sequence>
<dbReference type="Proteomes" id="UP000887565">
    <property type="component" value="Unplaced"/>
</dbReference>
<evidence type="ECO:0000313" key="7">
    <source>
        <dbReference type="WBParaSite" id="nRc.2.0.1.t16201-RA"/>
    </source>
</evidence>
<dbReference type="Pfam" id="PF08669">
    <property type="entry name" value="GCV_T_C"/>
    <property type="match status" value="1"/>
</dbReference>
<feature type="domain" description="FAD dependent oxidoreductase" evidence="2">
    <location>
        <begin position="5"/>
        <end position="191"/>
    </location>
</feature>
<evidence type="ECO:0000259" key="2">
    <source>
        <dbReference type="Pfam" id="PF01266"/>
    </source>
</evidence>
<comment type="similarity">
    <text evidence="1">Belongs to the GcvT family.</text>
</comment>
<dbReference type="Pfam" id="PF01266">
    <property type="entry name" value="DAO"/>
    <property type="match status" value="1"/>
</dbReference>
<name>A0A915IQW1_ROMCU</name>
<evidence type="ECO:0000259" key="4">
    <source>
        <dbReference type="Pfam" id="PF08669"/>
    </source>
</evidence>
<evidence type="ECO:0000259" key="3">
    <source>
        <dbReference type="Pfam" id="PF01571"/>
    </source>
</evidence>
<dbReference type="InterPro" id="IPR029043">
    <property type="entry name" value="GcvT/YgfZ_C"/>
</dbReference>
<dbReference type="Pfam" id="PF16350">
    <property type="entry name" value="FAO_M"/>
    <property type="match status" value="1"/>
</dbReference>
<dbReference type="Gene3D" id="3.50.50.60">
    <property type="entry name" value="FAD/NAD(P)-binding domain"/>
    <property type="match status" value="1"/>
</dbReference>
<dbReference type="InterPro" id="IPR036188">
    <property type="entry name" value="FAD/NAD-bd_sf"/>
</dbReference>
<dbReference type="InterPro" id="IPR006222">
    <property type="entry name" value="GCVT_N"/>
</dbReference>
<dbReference type="SUPFAM" id="SSF51905">
    <property type="entry name" value="FAD/NAD(P)-binding domain"/>
    <property type="match status" value="1"/>
</dbReference>